<feature type="transmembrane region" description="Helical" evidence="1">
    <location>
        <begin position="28"/>
        <end position="53"/>
    </location>
</feature>
<keyword evidence="1" id="KW-0812">Transmembrane</keyword>
<evidence type="ECO:0000313" key="2">
    <source>
        <dbReference type="EMBL" id="CAA9285114.1"/>
    </source>
</evidence>
<sequence length="168" mass="18628">RVFRQQVTLKQAKGRSPSRSGPTKVRRFLRTTVVAIIALFVGLMLFGVVASVLPENESGVVEDGWPTVIILVSFFLMLGSPFIGIALSRRRGKSTPAVETQSQTDTEAHSLPIATPAANRKHFKREEILLGMVDMATIRQVVEVVIEKLDHQKKERIKAQAALDARKK</sequence>
<dbReference type="AlphaFoldDB" id="A0A6J4JRI3"/>
<gene>
    <name evidence="2" type="ORF">AVDCRST_MAG93-3467</name>
</gene>
<feature type="transmembrane region" description="Helical" evidence="1">
    <location>
        <begin position="65"/>
        <end position="87"/>
    </location>
</feature>
<keyword evidence="1" id="KW-0472">Membrane</keyword>
<keyword evidence="1" id="KW-1133">Transmembrane helix</keyword>
<evidence type="ECO:0000256" key="1">
    <source>
        <dbReference type="SAM" id="Phobius"/>
    </source>
</evidence>
<name>A0A6J4JRI3_9CHLR</name>
<accession>A0A6J4JRI3</accession>
<proteinExistence type="predicted"/>
<organism evidence="2">
    <name type="scientific">uncultured Chloroflexia bacterium</name>
    <dbReference type="NCBI Taxonomy" id="1672391"/>
    <lineage>
        <taxon>Bacteria</taxon>
        <taxon>Bacillati</taxon>
        <taxon>Chloroflexota</taxon>
        <taxon>Chloroflexia</taxon>
        <taxon>environmental samples</taxon>
    </lineage>
</organism>
<dbReference type="EMBL" id="CADCTR010001184">
    <property type="protein sequence ID" value="CAA9285114.1"/>
    <property type="molecule type" value="Genomic_DNA"/>
</dbReference>
<protein>
    <submittedName>
        <fullName evidence="2">Uncharacterized protein</fullName>
    </submittedName>
</protein>
<feature type="non-terminal residue" evidence="2">
    <location>
        <position position="1"/>
    </location>
</feature>
<reference evidence="2" key="1">
    <citation type="submission" date="2020-02" db="EMBL/GenBank/DDBJ databases">
        <authorList>
            <person name="Meier V. D."/>
        </authorList>
    </citation>
    <scope>NUCLEOTIDE SEQUENCE</scope>
    <source>
        <strain evidence="2">AVDCRST_MAG93</strain>
    </source>
</reference>